<comment type="similarity">
    <text evidence="1 2">Belongs to the glycosyl hydrolase 31 family.</text>
</comment>
<proteinExistence type="inferred from homology"/>
<keyword evidence="2" id="KW-0378">Hydrolase</keyword>
<keyword evidence="8" id="KW-1185">Reference proteome</keyword>
<dbReference type="InterPro" id="IPR017853">
    <property type="entry name" value="GH"/>
</dbReference>
<dbReference type="InterPro" id="IPR048395">
    <property type="entry name" value="Glyco_hydro_31_C"/>
</dbReference>
<dbReference type="CDD" id="cd14752">
    <property type="entry name" value="GH31_N"/>
    <property type="match status" value="1"/>
</dbReference>
<feature type="compositionally biased region" description="Basic and acidic residues" evidence="3">
    <location>
        <begin position="58"/>
        <end position="69"/>
    </location>
</feature>
<accession>A0ABQ6NFF5</accession>
<dbReference type="PANTHER" id="PTHR46959">
    <property type="entry name" value="SULFOQUINOVOSIDASE"/>
    <property type="match status" value="1"/>
</dbReference>
<evidence type="ECO:0008006" key="9">
    <source>
        <dbReference type="Google" id="ProtNLM"/>
    </source>
</evidence>
<evidence type="ECO:0000259" key="6">
    <source>
        <dbReference type="Pfam" id="PF21365"/>
    </source>
</evidence>
<evidence type="ECO:0000256" key="4">
    <source>
        <dbReference type="SAM" id="SignalP"/>
    </source>
</evidence>
<feature type="region of interest" description="Disordered" evidence="3">
    <location>
        <begin position="57"/>
        <end position="81"/>
    </location>
</feature>
<dbReference type="Pfam" id="PF01055">
    <property type="entry name" value="Glyco_hydro_31_2nd"/>
    <property type="match status" value="1"/>
</dbReference>
<dbReference type="PANTHER" id="PTHR46959:SF2">
    <property type="entry name" value="SULFOQUINOVOSIDASE"/>
    <property type="match status" value="1"/>
</dbReference>
<dbReference type="Gene3D" id="2.60.40.1180">
    <property type="entry name" value="Golgi alpha-mannosidase II"/>
    <property type="match status" value="1"/>
</dbReference>
<dbReference type="EMBL" id="BRYB01006491">
    <property type="protein sequence ID" value="GMI58845.1"/>
    <property type="molecule type" value="Genomic_DNA"/>
</dbReference>
<dbReference type="NCBIfam" id="NF007746">
    <property type="entry name" value="PRK10426.1"/>
    <property type="match status" value="1"/>
</dbReference>
<organism evidence="7 8">
    <name type="scientific">Tetraparma gracilis</name>
    <dbReference type="NCBI Taxonomy" id="2962635"/>
    <lineage>
        <taxon>Eukaryota</taxon>
        <taxon>Sar</taxon>
        <taxon>Stramenopiles</taxon>
        <taxon>Ochrophyta</taxon>
        <taxon>Bolidophyceae</taxon>
        <taxon>Parmales</taxon>
        <taxon>Triparmaceae</taxon>
        <taxon>Tetraparma</taxon>
    </lineage>
</organism>
<dbReference type="Gene3D" id="2.60.40.1760">
    <property type="entry name" value="glycosyl hydrolase (family 31)"/>
    <property type="match status" value="1"/>
</dbReference>
<name>A0ABQ6NFF5_9STRA</name>
<dbReference type="InterPro" id="IPR013780">
    <property type="entry name" value="Glyco_hydro_b"/>
</dbReference>
<evidence type="ECO:0000256" key="1">
    <source>
        <dbReference type="ARBA" id="ARBA00007806"/>
    </source>
</evidence>
<dbReference type="SUPFAM" id="SSF51445">
    <property type="entry name" value="(Trans)glycosidases"/>
    <property type="match status" value="1"/>
</dbReference>
<feature type="domain" description="Glycosyl hydrolase family 31 C-terminal" evidence="6">
    <location>
        <begin position="675"/>
        <end position="768"/>
    </location>
</feature>
<evidence type="ECO:0000259" key="5">
    <source>
        <dbReference type="Pfam" id="PF01055"/>
    </source>
</evidence>
<dbReference type="SUPFAM" id="SSF74650">
    <property type="entry name" value="Galactose mutarotase-like"/>
    <property type="match status" value="1"/>
</dbReference>
<keyword evidence="4" id="KW-0732">Signal</keyword>
<evidence type="ECO:0000256" key="3">
    <source>
        <dbReference type="SAM" id="MobiDB-lite"/>
    </source>
</evidence>
<feature type="signal peptide" evidence="4">
    <location>
        <begin position="1"/>
        <end position="18"/>
    </location>
</feature>
<protein>
    <recommendedName>
        <fullName evidence="9">Alpha-glucosidase</fullName>
    </recommendedName>
</protein>
<dbReference type="Pfam" id="PF21365">
    <property type="entry name" value="Glyco_hydro_31_3rd"/>
    <property type="match status" value="1"/>
</dbReference>
<evidence type="ECO:0000256" key="2">
    <source>
        <dbReference type="RuleBase" id="RU361185"/>
    </source>
</evidence>
<feature type="domain" description="Glycoside hydrolase family 31 TIM barrel" evidence="5">
    <location>
        <begin position="342"/>
        <end position="655"/>
    </location>
</feature>
<dbReference type="InterPro" id="IPR011013">
    <property type="entry name" value="Gal_mutarotase_sf_dom"/>
</dbReference>
<sequence>MRALLALLLPALPLFAAPAPLPATYSLGDFAVRLDDTAGDGRPLLQVSTSSGHVVWKSQEEADVPDRRLSASTSGETASWPWSPPPPLPFLSVATAKVTREPIVETFYQMKEKVDSSSKTDAVSITDVAQDGNTLVISGEMYRSDDDSVDSVRVPFNFTMHSPTTNKIRKSGIMLDFSVDVEDGHSNRVFLSAASPTDEKIYGMGLQYTSIDHKGKVLPVIISEQGIGRGLQPVTAFLNEFFDGAGGNWHTSYACKPQFMTNMHRGMMLFNTEASIFDFSSIDSGGMEIEVWDFQLTGRFFAFEEPLEYVEMITEYTGRMSPLTSWTQEGAILGLEGGSEIVEPIIDKVLAAGVAVKAIWLQDWAGLHHAYDGDRLQWNWRLSSDSYPDWSELSKNMTKVGVKMMTYINPYFQKNLDDKSAIPDSQYTEGDANGYFIKNGDNVTYPFKSGSIDFGCLDATNDAAAKWMKDIIKKEMVDNADSYGWMSDFGEAVPFDAVLSDGKSGATHHNEFPEYWQKLNREAVDEVRFDPIHKREVVYFSRSGYNKSPTYADVFWLGDQLVTFDDLDGLNTVLISQQSGGLSGHSLAHSDIGGYTITNYPLAHYGRSPELLLRWIEMEAFSGSMFRSHVGSLFRDKDAQVWDDDVLPGFAKFTQVFAFLKDYRHAAMKVAEKKGWPVVRSGFLAWGSGDDRVWEEDFIRNEFMFGDDFLVAPVVVEGAEDKTVYFPLCGDEGGTWVHLWTQDTYACGDEQKVEAPVGEPPVFYLQGSDWGGKLAEFVQTLA</sequence>
<feature type="chain" id="PRO_5047283462" description="Alpha-glucosidase" evidence="4">
    <location>
        <begin position="19"/>
        <end position="782"/>
    </location>
</feature>
<keyword evidence="2" id="KW-0326">Glycosidase</keyword>
<gene>
    <name evidence="7" type="ORF">TeGR_g8146</name>
</gene>
<dbReference type="Gene3D" id="3.20.20.80">
    <property type="entry name" value="Glycosidases"/>
    <property type="match status" value="1"/>
</dbReference>
<dbReference type="SUPFAM" id="SSF51011">
    <property type="entry name" value="Glycosyl hydrolase domain"/>
    <property type="match status" value="1"/>
</dbReference>
<dbReference type="InterPro" id="IPR000322">
    <property type="entry name" value="Glyco_hydro_31_TIM"/>
</dbReference>
<dbReference type="Proteomes" id="UP001165060">
    <property type="component" value="Unassembled WGS sequence"/>
</dbReference>
<dbReference type="InterPro" id="IPR052990">
    <property type="entry name" value="Sulfoquinovosidase_GH31"/>
</dbReference>
<evidence type="ECO:0000313" key="7">
    <source>
        <dbReference type="EMBL" id="GMI58845.1"/>
    </source>
</evidence>
<comment type="caution">
    <text evidence="7">The sequence shown here is derived from an EMBL/GenBank/DDBJ whole genome shotgun (WGS) entry which is preliminary data.</text>
</comment>
<evidence type="ECO:0000313" key="8">
    <source>
        <dbReference type="Proteomes" id="UP001165060"/>
    </source>
</evidence>
<reference evidence="7 8" key="1">
    <citation type="journal article" date="2023" name="Commun. Biol.">
        <title>Genome analysis of Parmales, the sister group of diatoms, reveals the evolutionary specialization of diatoms from phago-mixotrophs to photoautotrophs.</title>
        <authorList>
            <person name="Ban H."/>
            <person name="Sato S."/>
            <person name="Yoshikawa S."/>
            <person name="Yamada K."/>
            <person name="Nakamura Y."/>
            <person name="Ichinomiya M."/>
            <person name="Sato N."/>
            <person name="Blanc-Mathieu R."/>
            <person name="Endo H."/>
            <person name="Kuwata A."/>
            <person name="Ogata H."/>
        </authorList>
    </citation>
    <scope>NUCLEOTIDE SEQUENCE [LARGE SCALE GENOMIC DNA]</scope>
</reference>